<dbReference type="SMART" id="SM00448">
    <property type="entry name" value="REC"/>
    <property type="match status" value="1"/>
</dbReference>
<protein>
    <submittedName>
        <fullName evidence="4">Response regulator transcription factor</fullName>
    </submittedName>
</protein>
<evidence type="ECO:0000259" key="2">
    <source>
        <dbReference type="PROSITE" id="PS50110"/>
    </source>
</evidence>
<dbReference type="CDD" id="cd17532">
    <property type="entry name" value="REC_LytTR_AlgR-like"/>
    <property type="match status" value="1"/>
</dbReference>
<dbReference type="InterPro" id="IPR046947">
    <property type="entry name" value="LytR-like"/>
</dbReference>
<dbReference type="InterPro" id="IPR001789">
    <property type="entry name" value="Sig_transdc_resp-reg_receiver"/>
</dbReference>
<dbReference type="SMART" id="SM00850">
    <property type="entry name" value="LytTR"/>
    <property type="match status" value="1"/>
</dbReference>
<evidence type="ECO:0000313" key="4">
    <source>
        <dbReference type="EMBL" id="HGY56029.1"/>
    </source>
</evidence>
<dbReference type="InterPro" id="IPR007492">
    <property type="entry name" value="LytTR_DNA-bd_dom"/>
</dbReference>
<dbReference type="Gene3D" id="3.40.50.2300">
    <property type="match status" value="1"/>
</dbReference>
<dbReference type="EMBL" id="DRQG01000093">
    <property type="protein sequence ID" value="HGY56029.1"/>
    <property type="molecule type" value="Genomic_DNA"/>
</dbReference>
<dbReference type="Pfam" id="PF00072">
    <property type="entry name" value="Response_reg"/>
    <property type="match status" value="1"/>
</dbReference>
<dbReference type="PANTHER" id="PTHR37299:SF1">
    <property type="entry name" value="STAGE 0 SPORULATION PROTEIN A HOMOLOG"/>
    <property type="match status" value="1"/>
</dbReference>
<sequence>MPMSNLTKTWKTIIIDDEALARKRLSALLTDFPYIELIAEARDGFEALEVIHQLHPELIFLDIQMPGLSGFEMLEQLSEHPLIIFTTAFDQYALKAFEEYAIDYLLKPIEKKRLERALNKLHYLSGADREVWQSQLTSLLDSLRKPRVNRYPVKVGDRVLFIDYDDIYYFQATDKVVVLHTYDKTYVCGDSLNVLAEKLPGDMFVRAHRSILVNTKHVKEARRWFAGKYRLIMSDKNRSELPLSGKQRKYFGF</sequence>
<dbReference type="AlphaFoldDB" id="A0A7V4WV52"/>
<dbReference type="PROSITE" id="PS50110">
    <property type="entry name" value="RESPONSE_REGULATORY"/>
    <property type="match status" value="1"/>
</dbReference>
<evidence type="ECO:0000259" key="3">
    <source>
        <dbReference type="PROSITE" id="PS50930"/>
    </source>
</evidence>
<gene>
    <name evidence="4" type="ORF">ENK44_10020</name>
</gene>
<dbReference type="GO" id="GO:0003677">
    <property type="term" value="F:DNA binding"/>
    <property type="evidence" value="ECO:0007669"/>
    <property type="project" value="InterPro"/>
</dbReference>
<organism evidence="4">
    <name type="scientific">Caldithrix abyssi</name>
    <dbReference type="NCBI Taxonomy" id="187145"/>
    <lineage>
        <taxon>Bacteria</taxon>
        <taxon>Pseudomonadati</taxon>
        <taxon>Calditrichota</taxon>
        <taxon>Calditrichia</taxon>
        <taxon>Calditrichales</taxon>
        <taxon>Calditrichaceae</taxon>
        <taxon>Caldithrix</taxon>
    </lineage>
</organism>
<feature type="domain" description="Response regulatory" evidence="2">
    <location>
        <begin position="11"/>
        <end position="122"/>
    </location>
</feature>
<feature type="domain" description="HTH LytTR-type" evidence="3">
    <location>
        <begin position="151"/>
        <end position="253"/>
    </location>
</feature>
<dbReference type="Pfam" id="PF04397">
    <property type="entry name" value="LytTR"/>
    <property type="match status" value="1"/>
</dbReference>
<accession>A0A7V4WV52</accession>
<name>A0A7V4WV52_CALAY</name>
<dbReference type="PROSITE" id="PS50930">
    <property type="entry name" value="HTH_LYTTR"/>
    <property type="match status" value="1"/>
</dbReference>
<keyword evidence="1" id="KW-0597">Phosphoprotein</keyword>
<dbReference type="GO" id="GO:0000156">
    <property type="term" value="F:phosphorelay response regulator activity"/>
    <property type="evidence" value="ECO:0007669"/>
    <property type="project" value="InterPro"/>
</dbReference>
<dbReference type="Gene3D" id="2.40.50.1020">
    <property type="entry name" value="LytTr DNA-binding domain"/>
    <property type="match status" value="1"/>
</dbReference>
<dbReference type="Proteomes" id="UP000885779">
    <property type="component" value="Unassembled WGS sequence"/>
</dbReference>
<dbReference type="PANTHER" id="PTHR37299">
    <property type="entry name" value="TRANSCRIPTIONAL REGULATOR-RELATED"/>
    <property type="match status" value="1"/>
</dbReference>
<reference evidence="4" key="1">
    <citation type="journal article" date="2020" name="mSystems">
        <title>Genome- and Community-Level Interaction Insights into Carbon Utilization and Element Cycling Functions of Hydrothermarchaeota in Hydrothermal Sediment.</title>
        <authorList>
            <person name="Zhou Z."/>
            <person name="Liu Y."/>
            <person name="Xu W."/>
            <person name="Pan J."/>
            <person name="Luo Z.H."/>
            <person name="Li M."/>
        </authorList>
    </citation>
    <scope>NUCLEOTIDE SEQUENCE [LARGE SCALE GENOMIC DNA]</scope>
    <source>
        <strain evidence="4">HyVt-577</strain>
    </source>
</reference>
<comment type="caution">
    <text evidence="4">The sequence shown here is derived from an EMBL/GenBank/DDBJ whole genome shotgun (WGS) entry which is preliminary data.</text>
</comment>
<proteinExistence type="predicted"/>
<dbReference type="FunFam" id="3.40.50.2300:FF:000051">
    <property type="entry name" value="Two-component response regulator yehT"/>
    <property type="match status" value="1"/>
</dbReference>
<feature type="modified residue" description="4-aspartylphosphate" evidence="1">
    <location>
        <position position="62"/>
    </location>
</feature>
<evidence type="ECO:0000256" key="1">
    <source>
        <dbReference type="PROSITE-ProRule" id="PRU00169"/>
    </source>
</evidence>
<dbReference type="SUPFAM" id="SSF52172">
    <property type="entry name" value="CheY-like"/>
    <property type="match status" value="1"/>
</dbReference>
<dbReference type="InterPro" id="IPR011006">
    <property type="entry name" value="CheY-like_superfamily"/>
</dbReference>